<dbReference type="Pfam" id="PF10181">
    <property type="entry name" value="PIG-H"/>
    <property type="match status" value="1"/>
</dbReference>
<name>A0AAD5LKR5_PYTIN</name>
<dbReference type="AlphaFoldDB" id="A0AAD5LKR5"/>
<evidence type="ECO:0000256" key="1">
    <source>
        <dbReference type="ARBA" id="ARBA00004687"/>
    </source>
</evidence>
<comment type="pathway">
    <text evidence="1">Glycolipid biosynthesis; glycosylphosphatidylinositol-anchor biosynthesis.</text>
</comment>
<dbReference type="EMBL" id="JAKCXM010000059">
    <property type="protein sequence ID" value="KAJ0404638.1"/>
    <property type="molecule type" value="Genomic_DNA"/>
</dbReference>
<comment type="caution">
    <text evidence="4">The sequence shown here is derived from an EMBL/GenBank/DDBJ whole genome shotgun (WGS) entry which is preliminary data.</text>
</comment>
<protein>
    <recommendedName>
        <fullName evidence="3">Phosphatidylinositol N-acetylglucosaminyltransferase subunit H conserved domain-containing protein</fullName>
    </recommendedName>
</protein>
<dbReference type="GO" id="GO:0000506">
    <property type="term" value="C:glycosylphosphatidylinositol-N-acetylglucosaminyltransferase (GPI-GnT) complex"/>
    <property type="evidence" value="ECO:0007669"/>
    <property type="project" value="InterPro"/>
</dbReference>
<keyword evidence="5" id="KW-1185">Reference proteome</keyword>
<evidence type="ECO:0000313" key="5">
    <source>
        <dbReference type="Proteomes" id="UP001209570"/>
    </source>
</evidence>
<sequence>MAPVVDLAVYRHGANAVEYSLSTRDSQSSWITLRRIGYTLWLGAALAAGTWHGAQRSAQWMLYSAAVMAALALAAMHLSRSAIVEEAVLVIPSVGVQLRQRRQSGRETRRFIDAADITAVVVNEAISFGEVVYYIAFMRKSQESMSLAFQTFRLRIGLLQEIFRDMEALLFPDGRANEMRIPEA</sequence>
<comment type="similarity">
    <text evidence="2">Belongs to the PIGH family.</text>
</comment>
<reference evidence="4" key="1">
    <citation type="submission" date="2021-12" db="EMBL/GenBank/DDBJ databases">
        <title>Prjna785345.</title>
        <authorList>
            <person name="Rujirawat T."/>
            <person name="Krajaejun T."/>
        </authorList>
    </citation>
    <scope>NUCLEOTIDE SEQUENCE</scope>
    <source>
        <strain evidence="4">Pi057C3</strain>
    </source>
</reference>
<evidence type="ECO:0000313" key="4">
    <source>
        <dbReference type="EMBL" id="KAJ0404638.1"/>
    </source>
</evidence>
<evidence type="ECO:0000259" key="3">
    <source>
        <dbReference type="Pfam" id="PF10181"/>
    </source>
</evidence>
<feature type="domain" description="Phosphatidylinositol N-acetylglucosaminyltransferase subunit H conserved" evidence="3">
    <location>
        <begin position="88"/>
        <end position="150"/>
    </location>
</feature>
<evidence type="ECO:0000256" key="2">
    <source>
        <dbReference type="ARBA" id="ARBA00009610"/>
    </source>
</evidence>
<gene>
    <name evidence="4" type="ORF">P43SY_009851</name>
</gene>
<dbReference type="Proteomes" id="UP001209570">
    <property type="component" value="Unassembled WGS sequence"/>
</dbReference>
<accession>A0AAD5LKR5</accession>
<dbReference type="PANTHER" id="PTHR15231:SF1">
    <property type="entry name" value="PHOSPHATIDYLINOSITOL N-ACETYLGLUCOSAMINYLTRANSFERASE SUBUNIT H"/>
    <property type="match status" value="1"/>
</dbReference>
<organism evidence="4 5">
    <name type="scientific">Pythium insidiosum</name>
    <name type="common">Pythiosis disease agent</name>
    <dbReference type="NCBI Taxonomy" id="114742"/>
    <lineage>
        <taxon>Eukaryota</taxon>
        <taxon>Sar</taxon>
        <taxon>Stramenopiles</taxon>
        <taxon>Oomycota</taxon>
        <taxon>Peronosporomycetes</taxon>
        <taxon>Pythiales</taxon>
        <taxon>Pythiaceae</taxon>
        <taxon>Pythium</taxon>
    </lineage>
</organism>
<dbReference type="InterPro" id="IPR044215">
    <property type="entry name" value="PIG-H"/>
</dbReference>
<dbReference type="InterPro" id="IPR019328">
    <property type="entry name" value="PIGH-H_dom"/>
</dbReference>
<proteinExistence type="inferred from homology"/>
<dbReference type="PANTHER" id="PTHR15231">
    <property type="entry name" value="PHOSPHATIDYLINOSITOL N-ACETYLGLUCOSAMINYLTRANSFERASE SUBUNIT H"/>
    <property type="match status" value="1"/>
</dbReference>
<dbReference type="GO" id="GO:0006506">
    <property type="term" value="P:GPI anchor biosynthetic process"/>
    <property type="evidence" value="ECO:0007669"/>
    <property type="project" value="InterPro"/>
</dbReference>